<dbReference type="PROSITE" id="PS50097">
    <property type="entry name" value="BTB"/>
    <property type="match status" value="1"/>
</dbReference>
<dbReference type="PROSITE" id="PS51886">
    <property type="entry name" value="TLDC"/>
    <property type="match status" value="1"/>
</dbReference>
<evidence type="ECO:0000259" key="2">
    <source>
        <dbReference type="PROSITE" id="PS51886"/>
    </source>
</evidence>
<dbReference type="PANTHER" id="PTHR46306:SF1">
    <property type="entry name" value="BTB_POZ DOMAIN-CONTAINING PROTEIN 9"/>
    <property type="match status" value="1"/>
</dbReference>
<dbReference type="GO" id="GO:0005737">
    <property type="term" value="C:cytoplasm"/>
    <property type="evidence" value="ECO:0007669"/>
    <property type="project" value="TreeGrafter"/>
</dbReference>
<dbReference type="EMBL" id="QKYT01001072">
    <property type="protein sequence ID" value="RIA80000.1"/>
    <property type="molecule type" value="Genomic_DNA"/>
</dbReference>
<evidence type="ECO:0000313" key="3">
    <source>
        <dbReference type="EMBL" id="RIA80000.1"/>
    </source>
</evidence>
<dbReference type="PANTHER" id="PTHR46306">
    <property type="entry name" value="BTB/POZ DOMAIN-CONTAINING PROTEIN 9"/>
    <property type="match status" value="1"/>
</dbReference>
<dbReference type="InterPro" id="IPR011333">
    <property type="entry name" value="SKP1/BTB/POZ_sf"/>
</dbReference>
<dbReference type="Pfam" id="PF00651">
    <property type="entry name" value="BTB"/>
    <property type="match status" value="1"/>
</dbReference>
<dbReference type="SMART" id="SM00584">
    <property type="entry name" value="TLDc"/>
    <property type="match status" value="1"/>
</dbReference>
<evidence type="ECO:0008006" key="5">
    <source>
        <dbReference type="Google" id="ProtNLM"/>
    </source>
</evidence>
<protein>
    <recommendedName>
        <fullName evidence="5">BTB domain-containing protein</fullName>
    </recommendedName>
</protein>
<dbReference type="SUPFAM" id="SSF54695">
    <property type="entry name" value="POZ domain"/>
    <property type="match status" value="1"/>
</dbReference>
<proteinExistence type="predicted"/>
<dbReference type="Proteomes" id="UP000265703">
    <property type="component" value="Unassembled WGS sequence"/>
</dbReference>
<dbReference type="Pfam" id="PF07534">
    <property type="entry name" value="TLD"/>
    <property type="match status" value="1"/>
</dbReference>
<comment type="caution">
    <text evidence="3">The sequence shown here is derived from an EMBL/GenBank/DDBJ whole genome shotgun (WGS) entry which is preliminary data.</text>
</comment>
<feature type="domain" description="TLDc" evidence="2">
    <location>
        <begin position="313"/>
        <end position="496"/>
    </location>
</feature>
<gene>
    <name evidence="3" type="ORF">C1645_839475</name>
</gene>
<dbReference type="CDD" id="cd18186">
    <property type="entry name" value="BTB_POZ_ZBTB_KLHL-like"/>
    <property type="match status" value="1"/>
</dbReference>
<accession>A0A397S0J2</accession>
<sequence>MTSLSFLSRFFNDISSLLKHSDDYNVLIEIGQTPNIRIFKAHSVILRARCSYFKSALSDDWCKKDEKCNIIFKKPNILPNIFEVLLNYVYTGTLILSNLTTSEIIHLLETTDELAFEELFSHVQQYLIAHFSDYIKQNLNTVIDIAFKHETFTILQTYCVDLITKDPRPFFSSTNFLSTNESILIAILSRDDIRIEEITIWNYIIQWGLHNSSAPIEMLIKDDDKTEYESLDDDDDEFTSIDFTSLKTTLSPLLSLIRFSDISSEDYDTKVKPFQSILPSNLSSALLWRYHFEDNTIKLNLTSRKPPYNINSTLINHKQAALIANWIDSNEGNLNVNGKIQFGKIRFNLLYRGSKHQFSFKRFHKKCDNQGPSLVLIKSKINNNVDGCKEEIIGGYNPTGWKSANQYIVRDDSFIFNLGDLLSESKYILSRIQPNLKNHAIYDGENFGPSFGKGDMEFSCIARPREGFCRWRCYDKPIRHTGARFWVEEIEVFKVIQ</sequence>
<evidence type="ECO:0000313" key="4">
    <source>
        <dbReference type="Proteomes" id="UP000265703"/>
    </source>
</evidence>
<dbReference type="Gene3D" id="1.25.40.420">
    <property type="match status" value="1"/>
</dbReference>
<reference evidence="3 4" key="1">
    <citation type="submission" date="2018-06" db="EMBL/GenBank/DDBJ databases">
        <title>Comparative genomics reveals the genomic features of Rhizophagus irregularis, R. cerebriforme, R. diaphanum and Gigaspora rosea, and their symbiotic lifestyle signature.</title>
        <authorList>
            <person name="Morin E."/>
            <person name="San Clemente H."/>
            <person name="Chen E.C.H."/>
            <person name="De La Providencia I."/>
            <person name="Hainaut M."/>
            <person name="Kuo A."/>
            <person name="Kohler A."/>
            <person name="Murat C."/>
            <person name="Tang N."/>
            <person name="Roy S."/>
            <person name="Loubradou J."/>
            <person name="Henrissat B."/>
            <person name="Grigoriev I.V."/>
            <person name="Corradi N."/>
            <person name="Roux C."/>
            <person name="Martin F.M."/>
        </authorList>
    </citation>
    <scope>NUCLEOTIDE SEQUENCE [LARGE SCALE GENOMIC DNA]</scope>
    <source>
        <strain evidence="3 4">DAOM 227022</strain>
    </source>
</reference>
<feature type="domain" description="BTB" evidence="1">
    <location>
        <begin position="24"/>
        <end position="98"/>
    </location>
</feature>
<dbReference type="InterPro" id="IPR000210">
    <property type="entry name" value="BTB/POZ_dom"/>
</dbReference>
<dbReference type="OrthoDB" id="298084at2759"/>
<name>A0A397S0J2_9GLOM</name>
<evidence type="ECO:0000259" key="1">
    <source>
        <dbReference type="PROSITE" id="PS50097"/>
    </source>
</evidence>
<dbReference type="InterPro" id="IPR006571">
    <property type="entry name" value="TLDc_dom"/>
</dbReference>
<keyword evidence="4" id="KW-1185">Reference proteome</keyword>
<dbReference type="AlphaFoldDB" id="A0A397S0J2"/>
<dbReference type="InterPro" id="IPR052407">
    <property type="entry name" value="BTB_POZ_domain_cont_9"/>
</dbReference>
<dbReference type="SMART" id="SM00225">
    <property type="entry name" value="BTB"/>
    <property type="match status" value="1"/>
</dbReference>
<organism evidence="3 4">
    <name type="scientific">Glomus cerebriforme</name>
    <dbReference type="NCBI Taxonomy" id="658196"/>
    <lineage>
        <taxon>Eukaryota</taxon>
        <taxon>Fungi</taxon>
        <taxon>Fungi incertae sedis</taxon>
        <taxon>Mucoromycota</taxon>
        <taxon>Glomeromycotina</taxon>
        <taxon>Glomeromycetes</taxon>
        <taxon>Glomerales</taxon>
        <taxon>Glomeraceae</taxon>
        <taxon>Glomus</taxon>
    </lineage>
</organism>
<dbReference type="Gene3D" id="3.30.710.10">
    <property type="entry name" value="Potassium Channel Kv1.1, Chain A"/>
    <property type="match status" value="1"/>
</dbReference>